<comment type="subcellular location">
    <subcellularLocation>
        <location evidence="2">Cytoplasm</location>
    </subcellularLocation>
    <subcellularLocation>
        <location evidence="1">Nucleus</location>
    </subcellularLocation>
</comment>
<dbReference type="SUPFAM" id="SSF53474">
    <property type="entry name" value="alpha/beta-Hydrolases"/>
    <property type="match status" value="1"/>
</dbReference>
<dbReference type="GO" id="GO:0006629">
    <property type="term" value="P:lipid metabolic process"/>
    <property type="evidence" value="ECO:0007669"/>
    <property type="project" value="InterPro"/>
</dbReference>
<dbReference type="GO" id="GO:0006952">
    <property type="term" value="P:defense response"/>
    <property type="evidence" value="ECO:0007669"/>
    <property type="project" value="UniProtKB-KW"/>
</dbReference>
<dbReference type="AlphaFoldDB" id="A0A9N7NRD0"/>
<dbReference type="CDD" id="cd00519">
    <property type="entry name" value="Lipase_3"/>
    <property type="match status" value="1"/>
</dbReference>
<dbReference type="OrthoDB" id="426718at2759"/>
<feature type="domain" description="Fungal lipase-type" evidence="7">
    <location>
        <begin position="95"/>
        <end position="201"/>
    </location>
</feature>
<evidence type="ECO:0000313" key="9">
    <source>
        <dbReference type="EMBL" id="CAA0833898.1"/>
    </source>
</evidence>
<evidence type="ECO:0000256" key="5">
    <source>
        <dbReference type="ARBA" id="ARBA00022821"/>
    </source>
</evidence>
<dbReference type="PANTHER" id="PTHR47413:SF2">
    <property type="entry name" value="LIPASE-LIKE PAD4"/>
    <property type="match status" value="1"/>
</dbReference>
<dbReference type="Gene3D" id="3.40.50.1820">
    <property type="entry name" value="alpha/beta hydrolase"/>
    <property type="match status" value="1"/>
</dbReference>
<keyword evidence="6" id="KW-0539">Nucleus</keyword>
<dbReference type="Pfam" id="PF01764">
    <property type="entry name" value="Lipase_3"/>
    <property type="match status" value="1"/>
</dbReference>
<protein>
    <submittedName>
        <fullName evidence="9">Lipase-like PAD4</fullName>
    </submittedName>
</protein>
<dbReference type="Pfam" id="PF18117">
    <property type="entry name" value="EDS1_EP"/>
    <property type="match status" value="1"/>
</dbReference>
<evidence type="ECO:0000313" key="10">
    <source>
        <dbReference type="Proteomes" id="UP001153555"/>
    </source>
</evidence>
<proteinExistence type="predicted"/>
<dbReference type="GO" id="GO:0005737">
    <property type="term" value="C:cytoplasm"/>
    <property type="evidence" value="ECO:0007669"/>
    <property type="project" value="UniProtKB-SubCell"/>
</dbReference>
<accession>A0A9N7NRD0</accession>
<keyword evidence="10" id="KW-1185">Reference proteome</keyword>
<evidence type="ECO:0000259" key="8">
    <source>
        <dbReference type="Pfam" id="PF18117"/>
    </source>
</evidence>
<comment type="caution">
    <text evidence="9">The sequence shown here is derived from an EMBL/GenBank/DDBJ whole genome shotgun (WGS) entry which is preliminary data.</text>
</comment>
<organism evidence="9 10">
    <name type="scientific">Striga hermonthica</name>
    <name type="common">Purple witchweed</name>
    <name type="synonym">Buchnera hermonthica</name>
    <dbReference type="NCBI Taxonomy" id="68872"/>
    <lineage>
        <taxon>Eukaryota</taxon>
        <taxon>Viridiplantae</taxon>
        <taxon>Streptophyta</taxon>
        <taxon>Embryophyta</taxon>
        <taxon>Tracheophyta</taxon>
        <taxon>Spermatophyta</taxon>
        <taxon>Magnoliopsida</taxon>
        <taxon>eudicotyledons</taxon>
        <taxon>Gunneridae</taxon>
        <taxon>Pentapetalae</taxon>
        <taxon>asterids</taxon>
        <taxon>lamiids</taxon>
        <taxon>Lamiales</taxon>
        <taxon>Orobanchaceae</taxon>
        <taxon>Buchnereae</taxon>
        <taxon>Striga</taxon>
    </lineage>
</organism>
<dbReference type="Proteomes" id="UP001153555">
    <property type="component" value="Unassembled WGS sequence"/>
</dbReference>
<name>A0A9N7NRD0_STRHE</name>
<dbReference type="GO" id="GO:0005634">
    <property type="term" value="C:nucleus"/>
    <property type="evidence" value="ECO:0007669"/>
    <property type="project" value="UniProtKB-SubCell"/>
</dbReference>
<dbReference type="PANTHER" id="PTHR47413">
    <property type="entry name" value="LIPASE-LIKE PAD4"/>
    <property type="match status" value="1"/>
</dbReference>
<gene>
    <name evidence="9" type="ORF">SHERM_29154</name>
</gene>
<dbReference type="InterPro" id="IPR002921">
    <property type="entry name" value="Fungal_lipase-type"/>
</dbReference>
<evidence type="ECO:0000256" key="6">
    <source>
        <dbReference type="ARBA" id="ARBA00023242"/>
    </source>
</evidence>
<evidence type="ECO:0000256" key="3">
    <source>
        <dbReference type="ARBA" id="ARBA00022490"/>
    </source>
</evidence>
<sequence length="635" mass="71115">MEQETSQFESSEMLAAYLASTPLLEESWRRCRNANVAAQLSFAVDRVGTVAYVAFSGVQAVDCAEESCWSLVDLEGGGGKVIFGPFCGGDEEEPVMVHGGLLRLFLLFYHTHGFQQKIHEVVNECKSVILTGHSLGGAVASLTALWLLSVLQTNNIHVMCVTFGSPMLGNQSFSRAVLQERWAGHFIHVVAQNDIVPRLLFAPPSSFMDHLPALIHLWHSSMASCIVPNFFSCGSLAELCRVIAACLEGGGGAHHGRTSFWPFGSYMLCTGDGAICLDNGVAIVRLLYSILVAAKGDNSSSSCVRNHLEYEDYVGRASWRYLTKKPSADTWFFSESSTEAGTALALRSSGLNRSEVIEPIAKNSLMLARQLGCSRNLNAAKMAVSLSKVTPLRAQIEWYKAFCDYHHSGYYDSFKQRGASKRGSKVNMNRIRLAAFWDKLLLMIDSNQLTHDFHKLPKYVNASRSYTLLVEPLEIAEYYRTGMHEKKGHYIQHGREKRFKIFDRWWRERKVGDEENGPRSRFAGLTQDSCFWARVEEARDYVYRVTCEVDSGRHLELLDEIGRFEKYARGLVERMEVSVDVLAKDSSYSLFKEEWEVLKCQLKLVQLPACLSSQDGMGQDIRLEAEGNSMSIGFP</sequence>
<evidence type="ECO:0000259" key="7">
    <source>
        <dbReference type="Pfam" id="PF01764"/>
    </source>
</evidence>
<evidence type="ECO:0000256" key="2">
    <source>
        <dbReference type="ARBA" id="ARBA00004496"/>
    </source>
</evidence>
<keyword evidence="5" id="KW-0611">Plant defense</keyword>
<keyword evidence="4" id="KW-0378">Hydrolase</keyword>
<dbReference type="GO" id="GO:0016787">
    <property type="term" value="F:hydrolase activity"/>
    <property type="evidence" value="ECO:0007669"/>
    <property type="project" value="UniProtKB-KW"/>
</dbReference>
<keyword evidence="3" id="KW-0963">Cytoplasm</keyword>
<feature type="domain" description="EDS1 EP" evidence="8">
    <location>
        <begin position="394"/>
        <end position="597"/>
    </location>
</feature>
<dbReference type="InterPro" id="IPR041266">
    <property type="entry name" value="EDS1_EP"/>
</dbReference>
<evidence type="ECO:0000256" key="1">
    <source>
        <dbReference type="ARBA" id="ARBA00004123"/>
    </source>
</evidence>
<evidence type="ECO:0000256" key="4">
    <source>
        <dbReference type="ARBA" id="ARBA00022801"/>
    </source>
</evidence>
<reference evidence="9" key="1">
    <citation type="submission" date="2019-12" db="EMBL/GenBank/DDBJ databases">
        <authorList>
            <person name="Scholes J."/>
        </authorList>
    </citation>
    <scope>NUCLEOTIDE SEQUENCE</scope>
</reference>
<dbReference type="InterPro" id="IPR029058">
    <property type="entry name" value="AB_hydrolase_fold"/>
</dbReference>
<dbReference type="EMBL" id="CACSLK010027842">
    <property type="protein sequence ID" value="CAA0833898.1"/>
    <property type="molecule type" value="Genomic_DNA"/>
</dbReference>